<dbReference type="AlphaFoldDB" id="A0AAW6DD96"/>
<dbReference type="RefSeq" id="WP_178837685.1">
    <property type="nucleotide sequence ID" value="NZ_JAQMLA010000024.1"/>
</dbReference>
<evidence type="ECO:0000256" key="1">
    <source>
        <dbReference type="SAM" id="Coils"/>
    </source>
</evidence>
<evidence type="ECO:0000313" key="2">
    <source>
        <dbReference type="EMBL" id="MDB8686910.1"/>
    </source>
</evidence>
<dbReference type="EMBL" id="JAQMLA010000024">
    <property type="protein sequence ID" value="MDB8686910.1"/>
    <property type="molecule type" value="Genomic_DNA"/>
</dbReference>
<keyword evidence="1" id="KW-0175">Coiled coil</keyword>
<reference evidence="2" key="1">
    <citation type="submission" date="2023-01" db="EMBL/GenBank/DDBJ databases">
        <title>Human gut microbiome strain richness.</title>
        <authorList>
            <person name="Chen-Liaw A."/>
        </authorList>
    </citation>
    <scope>NUCLEOTIDE SEQUENCE</scope>
    <source>
        <strain evidence="2">RTP21484st1_H11_RTP21484_190118</strain>
    </source>
</reference>
<dbReference type="Proteomes" id="UP001212160">
    <property type="component" value="Unassembled WGS sequence"/>
</dbReference>
<gene>
    <name evidence="2" type="ORF">PNW85_09505</name>
</gene>
<proteinExistence type="predicted"/>
<protein>
    <submittedName>
        <fullName evidence="2">DUF6262 family protein</fullName>
    </submittedName>
</protein>
<sequence>MKYDRIVAISQENSKIKTEIAKREIQNMLERKEKISVTALAKKTGFSRALFYDNPEVRKTLDDALRKQGACYNPKQIIIDKVMEDKLITLKMTVTKLKKENIKLLLENEKLLKENNLLKRQLER</sequence>
<name>A0AAW6DD96_MEDGN</name>
<dbReference type="InterPro" id="IPR046229">
    <property type="entry name" value="TnpC-like"/>
</dbReference>
<comment type="caution">
    <text evidence="2">The sequence shown here is derived from an EMBL/GenBank/DDBJ whole genome shotgun (WGS) entry which is preliminary data.</text>
</comment>
<evidence type="ECO:0000313" key="3">
    <source>
        <dbReference type="Proteomes" id="UP001212160"/>
    </source>
</evidence>
<accession>A0AAW6DD96</accession>
<dbReference type="Pfam" id="PF19776">
    <property type="entry name" value="DUF6262"/>
    <property type="match status" value="1"/>
</dbReference>
<organism evidence="2 3">
    <name type="scientific">Mediterraneibacter gnavus</name>
    <name type="common">Ruminococcus gnavus</name>
    <dbReference type="NCBI Taxonomy" id="33038"/>
    <lineage>
        <taxon>Bacteria</taxon>
        <taxon>Bacillati</taxon>
        <taxon>Bacillota</taxon>
        <taxon>Clostridia</taxon>
        <taxon>Lachnospirales</taxon>
        <taxon>Lachnospiraceae</taxon>
        <taxon>Mediterraneibacter</taxon>
    </lineage>
</organism>
<feature type="coiled-coil region" evidence="1">
    <location>
        <begin position="94"/>
        <end position="121"/>
    </location>
</feature>